<keyword evidence="1" id="KW-0472">Membrane</keyword>
<evidence type="ECO:0000313" key="3">
    <source>
        <dbReference type="Proteomes" id="UP000244092"/>
    </source>
</evidence>
<dbReference type="OrthoDB" id="7874312at2"/>
<sequence>MIYEADIAAKSEALRNLLREKFGVKARNLAVALARTGRRMPPALHRQAEILIRAEQEVRNPKLALQWDVARIDQAYEAVAAHLRQIDVRERRKSQLLRMAGLVVFYLLVVLGAFVFWMWWRGYV</sequence>
<evidence type="ECO:0000313" key="2">
    <source>
        <dbReference type="EMBL" id="PTX74379.1"/>
    </source>
</evidence>
<proteinExistence type="predicted"/>
<reference evidence="2 3" key="1">
    <citation type="submission" date="2018-04" db="EMBL/GenBank/DDBJ databases">
        <title>Genomic Encyclopedia of Archaeal and Bacterial Type Strains, Phase II (KMG-II): from individual species to whole genera.</title>
        <authorList>
            <person name="Goeker M."/>
        </authorList>
    </citation>
    <scope>NUCLEOTIDE SEQUENCE [LARGE SCALE GENOMIC DNA]</scope>
    <source>
        <strain evidence="2 3">DSM 12244</strain>
    </source>
</reference>
<dbReference type="RefSeq" id="WP_025047853.1">
    <property type="nucleotide sequence ID" value="NZ_QBKU01000004.1"/>
</dbReference>
<keyword evidence="1" id="KW-1133">Transmembrane helix</keyword>
<feature type="transmembrane region" description="Helical" evidence="1">
    <location>
        <begin position="99"/>
        <end position="120"/>
    </location>
</feature>
<organism evidence="2 3">
    <name type="scientific">Sulfitobacter mediterraneus</name>
    <dbReference type="NCBI Taxonomy" id="83219"/>
    <lineage>
        <taxon>Bacteria</taxon>
        <taxon>Pseudomonadati</taxon>
        <taxon>Pseudomonadota</taxon>
        <taxon>Alphaproteobacteria</taxon>
        <taxon>Rhodobacterales</taxon>
        <taxon>Roseobacteraceae</taxon>
        <taxon>Sulfitobacter</taxon>
    </lineage>
</organism>
<accession>A0A2T6CFV9</accession>
<gene>
    <name evidence="2" type="ORF">C8N31_104260</name>
</gene>
<evidence type="ECO:0000256" key="1">
    <source>
        <dbReference type="SAM" id="Phobius"/>
    </source>
</evidence>
<dbReference type="EMBL" id="QBKU01000004">
    <property type="protein sequence ID" value="PTX74379.1"/>
    <property type="molecule type" value="Genomic_DNA"/>
</dbReference>
<dbReference type="AlphaFoldDB" id="A0A2T6CFV9"/>
<name>A0A2T6CFV9_9RHOB</name>
<comment type="caution">
    <text evidence="2">The sequence shown here is derived from an EMBL/GenBank/DDBJ whole genome shotgun (WGS) entry which is preliminary data.</text>
</comment>
<dbReference type="Proteomes" id="UP000244092">
    <property type="component" value="Unassembled WGS sequence"/>
</dbReference>
<keyword evidence="1" id="KW-0812">Transmembrane</keyword>
<protein>
    <submittedName>
        <fullName evidence="2">Uncharacterized protein</fullName>
    </submittedName>
</protein>